<evidence type="ECO:0000256" key="3">
    <source>
        <dbReference type="ARBA" id="ARBA00022723"/>
    </source>
</evidence>
<evidence type="ECO:0008006" key="10">
    <source>
        <dbReference type="Google" id="ProtNLM"/>
    </source>
</evidence>
<accession>A0A9P1ITI1</accession>
<dbReference type="GO" id="GO:0005506">
    <property type="term" value="F:iron ion binding"/>
    <property type="evidence" value="ECO:0007669"/>
    <property type="project" value="InterPro"/>
</dbReference>
<dbReference type="PRINTS" id="PR00463">
    <property type="entry name" value="EP450I"/>
</dbReference>
<comment type="cofactor">
    <cofactor evidence="1 7">
        <name>heme</name>
        <dbReference type="ChEBI" id="CHEBI:30413"/>
    </cofactor>
</comment>
<evidence type="ECO:0000256" key="1">
    <source>
        <dbReference type="ARBA" id="ARBA00001971"/>
    </source>
</evidence>
<dbReference type="InterPro" id="IPR001128">
    <property type="entry name" value="Cyt_P450"/>
</dbReference>
<dbReference type="Proteomes" id="UP001152747">
    <property type="component" value="Unassembled WGS sequence"/>
</dbReference>
<evidence type="ECO:0000313" key="8">
    <source>
        <dbReference type="EMBL" id="CAI5450784.1"/>
    </source>
</evidence>
<feature type="binding site" description="axial binding residue" evidence="7">
    <location>
        <position position="439"/>
    </location>
    <ligand>
        <name>heme</name>
        <dbReference type="ChEBI" id="CHEBI:30413"/>
    </ligand>
    <ligandPart>
        <name>Fe</name>
        <dbReference type="ChEBI" id="CHEBI:18248"/>
    </ligandPart>
</feature>
<evidence type="ECO:0000256" key="2">
    <source>
        <dbReference type="ARBA" id="ARBA00010617"/>
    </source>
</evidence>
<dbReference type="Pfam" id="PF00067">
    <property type="entry name" value="p450"/>
    <property type="match status" value="2"/>
</dbReference>
<dbReference type="PROSITE" id="PS00086">
    <property type="entry name" value="CYTOCHROME_P450"/>
    <property type="match status" value="2"/>
</dbReference>
<dbReference type="PANTHER" id="PTHR24300:SF375">
    <property type="entry name" value="CYTOCHROME P450 FAMILY"/>
    <property type="match status" value="1"/>
</dbReference>
<dbReference type="GO" id="GO:0005737">
    <property type="term" value="C:cytoplasm"/>
    <property type="evidence" value="ECO:0007669"/>
    <property type="project" value="TreeGrafter"/>
</dbReference>
<dbReference type="EMBL" id="CANHGI010000005">
    <property type="protein sequence ID" value="CAI5450784.1"/>
    <property type="molecule type" value="Genomic_DNA"/>
</dbReference>
<dbReference type="CDD" id="cd20617">
    <property type="entry name" value="CYP1_2-like"/>
    <property type="match status" value="2"/>
</dbReference>
<dbReference type="SUPFAM" id="SSF48264">
    <property type="entry name" value="Cytochrome P450"/>
    <property type="match status" value="2"/>
</dbReference>
<dbReference type="InterPro" id="IPR002401">
    <property type="entry name" value="Cyt_P450_E_grp-I"/>
</dbReference>
<evidence type="ECO:0000313" key="9">
    <source>
        <dbReference type="Proteomes" id="UP001152747"/>
    </source>
</evidence>
<dbReference type="GO" id="GO:0006805">
    <property type="term" value="P:xenobiotic metabolic process"/>
    <property type="evidence" value="ECO:0007669"/>
    <property type="project" value="TreeGrafter"/>
</dbReference>
<dbReference type="GO" id="GO:0006082">
    <property type="term" value="P:organic acid metabolic process"/>
    <property type="evidence" value="ECO:0007669"/>
    <property type="project" value="TreeGrafter"/>
</dbReference>
<keyword evidence="7" id="KW-0349">Heme</keyword>
<organism evidence="8 9">
    <name type="scientific">Caenorhabditis angaria</name>
    <dbReference type="NCBI Taxonomy" id="860376"/>
    <lineage>
        <taxon>Eukaryota</taxon>
        <taxon>Metazoa</taxon>
        <taxon>Ecdysozoa</taxon>
        <taxon>Nematoda</taxon>
        <taxon>Chromadorea</taxon>
        <taxon>Rhabditida</taxon>
        <taxon>Rhabditina</taxon>
        <taxon>Rhabditomorpha</taxon>
        <taxon>Rhabditoidea</taxon>
        <taxon>Rhabditidae</taxon>
        <taxon>Peloderinae</taxon>
        <taxon>Caenorhabditis</taxon>
    </lineage>
</organism>
<keyword evidence="9" id="KW-1185">Reference proteome</keyword>
<dbReference type="PANTHER" id="PTHR24300">
    <property type="entry name" value="CYTOCHROME P450 508A4-RELATED"/>
    <property type="match status" value="1"/>
</dbReference>
<dbReference type="AlphaFoldDB" id="A0A9P1ITI1"/>
<keyword evidence="4" id="KW-0560">Oxidoreductase</keyword>
<name>A0A9P1ITI1_9PELO</name>
<dbReference type="PRINTS" id="PR00385">
    <property type="entry name" value="P450"/>
</dbReference>
<keyword evidence="3 7" id="KW-0479">Metal-binding</keyword>
<dbReference type="Gene3D" id="1.10.630.10">
    <property type="entry name" value="Cytochrome P450"/>
    <property type="match status" value="2"/>
</dbReference>
<gene>
    <name evidence="8" type="ORF">CAMP_LOCUS13421</name>
</gene>
<dbReference type="GO" id="GO:0016712">
    <property type="term" value="F:oxidoreductase activity, acting on paired donors, with incorporation or reduction of molecular oxygen, reduced flavin or flavoprotein as one donor, and incorporation of one atom of oxygen"/>
    <property type="evidence" value="ECO:0007669"/>
    <property type="project" value="TreeGrafter"/>
</dbReference>
<evidence type="ECO:0000256" key="5">
    <source>
        <dbReference type="ARBA" id="ARBA00023004"/>
    </source>
</evidence>
<evidence type="ECO:0000256" key="4">
    <source>
        <dbReference type="ARBA" id="ARBA00023002"/>
    </source>
</evidence>
<dbReference type="InterPro" id="IPR036396">
    <property type="entry name" value="Cyt_P450_sf"/>
</dbReference>
<comment type="similarity">
    <text evidence="2">Belongs to the cytochrome P450 family.</text>
</comment>
<dbReference type="InterPro" id="IPR017972">
    <property type="entry name" value="Cyt_P450_CS"/>
</dbReference>
<evidence type="ECO:0000256" key="6">
    <source>
        <dbReference type="ARBA" id="ARBA00023033"/>
    </source>
</evidence>
<keyword evidence="5 7" id="KW-0408">Iron</keyword>
<dbReference type="OrthoDB" id="2789670at2759"/>
<proteinExistence type="inferred from homology"/>
<comment type="caution">
    <text evidence="8">The sequence shown here is derived from an EMBL/GenBank/DDBJ whole genome shotgun (WGS) entry which is preliminary data.</text>
</comment>
<evidence type="ECO:0000256" key="7">
    <source>
        <dbReference type="PIRSR" id="PIRSR602401-1"/>
    </source>
</evidence>
<dbReference type="InterPro" id="IPR050182">
    <property type="entry name" value="Cytochrome_P450_fam2"/>
</dbReference>
<sequence length="951" mass="110706">MIFVISIAIIAIYFSHHFYWKRRNLPPGPTPWPLVGNFLQVFNPPPGYVAFKNWTRKYGDVYTFWVGSTPYICINSYEKIKETFGKDGETYAAKKLQEFQEDFRGGKNLGIIEANGEMWRIHRRFALMNLRDFGLGKDLMQERILIEVEDIFDNFDNCLEEVDITFAFYKAVANVTNQLLFGYRFEGERNADFEKHKKIMDFQNESFKNPLVFMQFFVPVIGNFLPNHNVKKIFGSLKNEFHSYYNEQIERHRKEIDFDSEENSDYCEAYLKEQKKREALGDFESFSNLQLTNSCMDLLFAGLVTTETTISWALAYLLHNPEVEENIHEELDRVIGGEKLITTADKNDLPYMNAFITETQRCANIFPMNTFHETTRDTVIDGWHVKAGTGVIAQISMVMLDEKIFPDPEKFDPMRHIDDNGKFKKIDEMIQFSIGKRQCLGEGLARMELLLFISNFLNRYKIKVETLPSIDKSEDAHRRNLPPGPTPWPLVGNSLSMFYPPPGYVAFNRWTKKYGDIYTFWMAGTPYIFINTYEKLRETFVKDGDIYVAKKPQQFQDEFRGGSFGVIESNGEMWRTHRRFALMNLRDFGLGKDLMQEKILIEVEDIFKTFDARVGSGEEVDIPLRFYFGVGNVINQATLGYRFEGENNKEFLRLKGLIDFQNTAFGDPLILIQFFVPALGKVLPNKSIQRLLEIFKTDFYQFFNEQIEKHRKTIDFDSEENGDYCEAYLKEQRKREAEGDFESFSNKQLSNVILDIWFAGLVTTTTTISWALGYILHNPEVERRINEELDRVIGSERLITTADKNDLPYMHAFITETQRCANIIPINTFHETTRDTVINGWPVKAGTGVIAQISTVMMDEKVFPDPENFDPTRHIDKETGKFKKIDEMIQFSIGKRQCLGEGLARMELFLFISNFLNRYKMNVKKLPEMDKTKEAAVGPRAFKGFLKRRQN</sequence>
<protein>
    <recommendedName>
        <fullName evidence="10">CYtochrome P450 family</fullName>
    </recommendedName>
</protein>
<reference evidence="8" key="1">
    <citation type="submission" date="2022-11" db="EMBL/GenBank/DDBJ databases">
        <authorList>
            <person name="Kikuchi T."/>
        </authorList>
    </citation>
    <scope>NUCLEOTIDE SEQUENCE</scope>
    <source>
        <strain evidence="8">PS1010</strain>
    </source>
</reference>
<dbReference type="FunFam" id="1.10.630.10:FF:000036">
    <property type="entry name" value="CYtochrome P450 family"/>
    <property type="match status" value="2"/>
</dbReference>
<keyword evidence="6" id="KW-0503">Monooxygenase</keyword>
<dbReference type="GO" id="GO:0020037">
    <property type="term" value="F:heme binding"/>
    <property type="evidence" value="ECO:0007669"/>
    <property type="project" value="InterPro"/>
</dbReference>